<dbReference type="InterPro" id="IPR036397">
    <property type="entry name" value="RNaseH_sf"/>
</dbReference>
<dbReference type="GO" id="GO:0004523">
    <property type="term" value="F:RNA-DNA hybrid ribonuclease activity"/>
    <property type="evidence" value="ECO:0007669"/>
    <property type="project" value="UniProtKB-EC"/>
</dbReference>
<accession>A0A8C5LU37</accession>
<dbReference type="EC" id="3.1.26.4" evidence="2"/>
<dbReference type="Gene3D" id="1.10.340.70">
    <property type="match status" value="1"/>
</dbReference>
<dbReference type="Pfam" id="PF17921">
    <property type="entry name" value="Integrase_H2C2"/>
    <property type="match status" value="1"/>
</dbReference>
<dbReference type="PROSITE" id="PS50878">
    <property type="entry name" value="RT_POL"/>
    <property type="match status" value="1"/>
</dbReference>
<feature type="domain" description="Integrase catalytic" evidence="10">
    <location>
        <begin position="757"/>
        <end position="832"/>
    </location>
</feature>
<organism evidence="11 12">
    <name type="scientific">Leptobrachium leishanense</name>
    <name type="common">Leishan spiny toad</name>
    <dbReference type="NCBI Taxonomy" id="445787"/>
    <lineage>
        <taxon>Eukaryota</taxon>
        <taxon>Metazoa</taxon>
        <taxon>Chordata</taxon>
        <taxon>Craniata</taxon>
        <taxon>Vertebrata</taxon>
        <taxon>Euteleostomi</taxon>
        <taxon>Amphibia</taxon>
        <taxon>Batrachia</taxon>
        <taxon>Anura</taxon>
        <taxon>Pelobatoidea</taxon>
        <taxon>Megophryidae</taxon>
        <taxon>Leptobrachium</taxon>
    </lineage>
</organism>
<dbReference type="GeneTree" id="ENSGT01040000240511"/>
<feature type="domain" description="Reverse transcriptase" evidence="9">
    <location>
        <begin position="235"/>
        <end position="414"/>
    </location>
</feature>
<dbReference type="CDD" id="cd00303">
    <property type="entry name" value="retropepsin_like"/>
    <property type="match status" value="1"/>
</dbReference>
<reference evidence="11" key="2">
    <citation type="submission" date="2025-09" db="UniProtKB">
        <authorList>
            <consortium name="Ensembl"/>
        </authorList>
    </citation>
    <scope>IDENTIFICATION</scope>
</reference>
<dbReference type="FunFam" id="3.10.20.370:FF:000003">
    <property type="entry name" value="Transposon Tf2-6 polyprotein"/>
    <property type="match status" value="1"/>
</dbReference>
<keyword evidence="5" id="KW-0540">Nuclease</keyword>
<dbReference type="FunFam" id="1.10.340.70:FF:000001">
    <property type="entry name" value="Retrovirus-related Pol polyprotein from transposon gypsy-like Protein"/>
    <property type="match status" value="1"/>
</dbReference>
<dbReference type="Ensembl" id="ENSLLET00000005353.1">
    <property type="protein sequence ID" value="ENSLLEP00000005128.1"/>
    <property type="gene ID" value="ENSLLEG00000003280.1"/>
</dbReference>
<comment type="similarity">
    <text evidence="1">Belongs to the beta type-B retroviral polymerase family. HERV class-II K(HML-2) pol subfamily.</text>
</comment>
<evidence type="ECO:0000256" key="8">
    <source>
        <dbReference type="ARBA" id="ARBA00039658"/>
    </source>
</evidence>
<evidence type="ECO:0000256" key="6">
    <source>
        <dbReference type="ARBA" id="ARBA00022759"/>
    </source>
</evidence>
<dbReference type="InterPro" id="IPR043502">
    <property type="entry name" value="DNA/RNA_pol_sf"/>
</dbReference>
<keyword evidence="6" id="KW-0255">Endonuclease</keyword>
<keyword evidence="12" id="KW-1185">Reference proteome</keyword>
<dbReference type="CDD" id="cd01647">
    <property type="entry name" value="RT_LTR"/>
    <property type="match status" value="1"/>
</dbReference>
<dbReference type="Gene3D" id="3.10.10.10">
    <property type="entry name" value="HIV Type 1 Reverse Transcriptase, subunit A, domain 1"/>
    <property type="match status" value="1"/>
</dbReference>
<keyword evidence="3" id="KW-0808">Transferase</keyword>
<dbReference type="GO" id="GO:0003676">
    <property type="term" value="F:nucleic acid binding"/>
    <property type="evidence" value="ECO:0007669"/>
    <property type="project" value="InterPro"/>
</dbReference>
<evidence type="ECO:0000259" key="9">
    <source>
        <dbReference type="PROSITE" id="PS50878"/>
    </source>
</evidence>
<dbReference type="Pfam" id="PF17919">
    <property type="entry name" value="RT_RNaseH_2"/>
    <property type="match status" value="1"/>
</dbReference>
<dbReference type="Pfam" id="PF13975">
    <property type="entry name" value="gag-asp_proteas"/>
    <property type="match status" value="1"/>
</dbReference>
<evidence type="ECO:0000256" key="4">
    <source>
        <dbReference type="ARBA" id="ARBA00022695"/>
    </source>
</evidence>
<evidence type="ECO:0000313" key="12">
    <source>
        <dbReference type="Proteomes" id="UP000694569"/>
    </source>
</evidence>
<dbReference type="SUPFAM" id="SSF53098">
    <property type="entry name" value="Ribonuclease H-like"/>
    <property type="match status" value="1"/>
</dbReference>
<keyword evidence="7" id="KW-0511">Multifunctional enzyme</keyword>
<evidence type="ECO:0000256" key="1">
    <source>
        <dbReference type="ARBA" id="ARBA00010879"/>
    </source>
</evidence>
<dbReference type="PANTHER" id="PTHR37984">
    <property type="entry name" value="PROTEIN CBG26694"/>
    <property type="match status" value="1"/>
</dbReference>
<dbReference type="OrthoDB" id="9045514at2759"/>
<dbReference type="Gene3D" id="3.10.20.370">
    <property type="match status" value="1"/>
</dbReference>
<evidence type="ECO:0000256" key="3">
    <source>
        <dbReference type="ARBA" id="ARBA00022679"/>
    </source>
</evidence>
<dbReference type="InterPro" id="IPR043128">
    <property type="entry name" value="Rev_trsase/Diguanyl_cyclase"/>
</dbReference>
<dbReference type="SUPFAM" id="SSF56672">
    <property type="entry name" value="DNA/RNA polymerases"/>
    <property type="match status" value="1"/>
</dbReference>
<reference evidence="11" key="1">
    <citation type="submission" date="2025-08" db="UniProtKB">
        <authorList>
            <consortium name="Ensembl"/>
        </authorList>
    </citation>
    <scope>IDENTIFICATION</scope>
</reference>
<dbReference type="Proteomes" id="UP000694569">
    <property type="component" value="Unplaced"/>
</dbReference>
<dbReference type="InterPro" id="IPR050951">
    <property type="entry name" value="Retrovirus_Pol_polyprotein"/>
</dbReference>
<dbReference type="GO" id="GO:0003964">
    <property type="term" value="F:RNA-directed DNA polymerase activity"/>
    <property type="evidence" value="ECO:0007669"/>
    <property type="project" value="UniProtKB-KW"/>
</dbReference>
<evidence type="ECO:0000256" key="5">
    <source>
        <dbReference type="ARBA" id="ARBA00022722"/>
    </source>
</evidence>
<dbReference type="InterPro" id="IPR012337">
    <property type="entry name" value="RNaseH-like_sf"/>
</dbReference>
<evidence type="ECO:0000256" key="2">
    <source>
        <dbReference type="ARBA" id="ARBA00012180"/>
    </source>
</evidence>
<sequence length="832" mass="94328">MKPSVMGGKTGFISILSSPSRFTHTPHLLLPVSLQWQQKTYPTQAMVDSGASGCFVDSALVKRIKLPLLNKDCPVKIRMVDGSSLSSGPITKESILIQMTIGVGHSEKIKFDVVDSPIFPIILGIPWLRLHDPAIQWSTGVVSLPSSYCQSNCNPSPTIGVMELDETTIPTTSLPEQYHDFLDVFDKKKAESLPPRRHYDCPIDLLPGAPIPYGRIFPLSEPELKVLKEYIQENLQKTFIQPSTSPAGAGIFFVDKKDGGLRPCVDYRELNRVTIKNRYPLPLIPELLERLQKACIYSKLDLRGAYNLVRVREGDEWKTAFRTRYGHFEYNVMPYGLCNAPATFQHFVNDIFRDLLDQFVVIYLDDILIFSSSLQEHRQHVTTVLQRLRENHLYAKLEKCTFETTKVEFLGFIISPGSIEMDPRKVEAITAWPVPSNPKEVQRFIGFANFYRRFIRDFSKITQPLTALTSPSVKFRWTEEAQRAFDKLRDLFISAPVLQLPNPQLPFTLEVDASEFAVGAVLSQRSPLGQLHPVAYYSKRLCPAERNYDIGDRELLAIKRAFEEWRHLLEGTSNPVTVYTDHKNLEYLKSAKRLKPRQARWALFFARFNFHVTYRPGSKNGKADALSRVQDLALLPPTPSPTVLPTQCFLGMTSCLHDKIKQLTASTSLPVSSEGFHIHNHCIYVPEEARKEVLHMCHDSLVAGHPGRRKTVDLLKRHFWWPSMFSDVNKYVAGCPTCLRSKHTTTKVAGLLHPLPIPTRPWSQISTDFIVDLPPSHKNTVIMVVVDRLTKMAHFIPYPKLPTAAETASLFLHNVFKIHGIPDSIVSDRGTQ</sequence>
<dbReference type="CDD" id="cd09274">
    <property type="entry name" value="RNase_HI_RT_Ty3"/>
    <property type="match status" value="1"/>
</dbReference>
<proteinExistence type="inferred from homology"/>
<keyword evidence="6" id="KW-0378">Hydrolase</keyword>
<dbReference type="Gene3D" id="3.30.70.270">
    <property type="match status" value="2"/>
</dbReference>
<dbReference type="Gene3D" id="2.40.70.10">
    <property type="entry name" value="Acid Proteases"/>
    <property type="match status" value="1"/>
</dbReference>
<protein>
    <recommendedName>
        <fullName evidence="8">Gypsy retrotransposon integrase-like protein 1</fullName>
        <ecNumber evidence="2">3.1.26.4</ecNumber>
    </recommendedName>
</protein>
<dbReference type="FunFam" id="3.30.70.270:FF:000020">
    <property type="entry name" value="Transposon Tf2-6 polyprotein-like Protein"/>
    <property type="match status" value="1"/>
</dbReference>
<dbReference type="GO" id="GO:0015074">
    <property type="term" value="P:DNA integration"/>
    <property type="evidence" value="ECO:0007669"/>
    <property type="project" value="InterPro"/>
</dbReference>
<dbReference type="InterPro" id="IPR041588">
    <property type="entry name" value="Integrase_H2C2"/>
</dbReference>
<dbReference type="PANTHER" id="PTHR37984:SF5">
    <property type="entry name" value="PROTEIN NYNRIN-LIKE"/>
    <property type="match status" value="1"/>
</dbReference>
<dbReference type="Pfam" id="PF00078">
    <property type="entry name" value="RVT_1"/>
    <property type="match status" value="1"/>
</dbReference>
<dbReference type="InterPro" id="IPR021109">
    <property type="entry name" value="Peptidase_aspartic_dom_sf"/>
</dbReference>
<evidence type="ECO:0000256" key="7">
    <source>
        <dbReference type="ARBA" id="ARBA00023268"/>
    </source>
</evidence>
<keyword evidence="4" id="KW-0548">Nucleotidyltransferase</keyword>
<dbReference type="InterPro" id="IPR000477">
    <property type="entry name" value="RT_dom"/>
</dbReference>
<evidence type="ECO:0000259" key="10">
    <source>
        <dbReference type="PROSITE" id="PS50994"/>
    </source>
</evidence>
<dbReference type="InterPro" id="IPR041577">
    <property type="entry name" value="RT_RNaseH_2"/>
</dbReference>
<dbReference type="Gene3D" id="3.30.420.10">
    <property type="entry name" value="Ribonuclease H-like superfamily/Ribonuclease H"/>
    <property type="match status" value="1"/>
</dbReference>
<name>A0A8C5LU37_9ANUR</name>
<dbReference type="AlphaFoldDB" id="A0A8C5LU37"/>
<evidence type="ECO:0000313" key="11">
    <source>
        <dbReference type="Ensembl" id="ENSLLEP00000005128.1"/>
    </source>
</evidence>
<dbReference type="InterPro" id="IPR001584">
    <property type="entry name" value="Integrase_cat-core"/>
</dbReference>
<dbReference type="PROSITE" id="PS50994">
    <property type="entry name" value="INTEGRASE"/>
    <property type="match status" value="1"/>
</dbReference>